<sequence length="116" mass="12241">MASGASGDDQATGSWAGQSMVDVIRNEMQSDSAVRIKVLELVDCVCDELELASENEITLMAGGKGKLSTIPCGVTVSEVVIVDGKRSSIGNGQIALFLDVNVVVCRQGEDYTFARL</sequence>
<name>A0A6S6U1L8_9GAMM</name>
<evidence type="ECO:0000313" key="1">
    <source>
        <dbReference type="EMBL" id="CAA6826802.1"/>
    </source>
</evidence>
<reference evidence="1" key="1">
    <citation type="submission" date="2020-01" db="EMBL/GenBank/DDBJ databases">
        <authorList>
            <person name="Meier V. D."/>
            <person name="Meier V D."/>
        </authorList>
    </citation>
    <scope>NUCLEOTIDE SEQUENCE</scope>
    <source>
        <strain evidence="1">HLG_WM_MAG_08</strain>
    </source>
</reference>
<proteinExistence type="predicted"/>
<organism evidence="1">
    <name type="scientific">uncultured Thiotrichaceae bacterium</name>
    <dbReference type="NCBI Taxonomy" id="298394"/>
    <lineage>
        <taxon>Bacteria</taxon>
        <taxon>Pseudomonadati</taxon>
        <taxon>Pseudomonadota</taxon>
        <taxon>Gammaproteobacteria</taxon>
        <taxon>Thiotrichales</taxon>
        <taxon>Thiotrichaceae</taxon>
        <taxon>environmental samples</taxon>
    </lineage>
</organism>
<protein>
    <submittedName>
        <fullName evidence="1">Uncharacterized protein</fullName>
    </submittedName>
</protein>
<accession>A0A6S6U1L8</accession>
<dbReference type="AlphaFoldDB" id="A0A6S6U1L8"/>
<gene>
    <name evidence="1" type="ORF">HELGO_WM65324</name>
</gene>
<dbReference type="EMBL" id="CACVAV010000431">
    <property type="protein sequence ID" value="CAA6826802.1"/>
    <property type="molecule type" value="Genomic_DNA"/>
</dbReference>